<name>A0ABT4GII5_9BACL</name>
<evidence type="ECO:0000256" key="2">
    <source>
        <dbReference type="ARBA" id="ARBA00007998"/>
    </source>
</evidence>
<sequence>MKSFEYGDSEIGYVDIVITISSMIIGVGILFLPRELAKTVQSSDGWVSILLAGLLAIGAAWMLAKVAIHFSKQGYFAYASAAVTKPIALIAIISLTLYFILYSGYEVRAIANISKQYLFERTPVEAISLTFLLVVVYAVSGSRVGIIRLNILFLPIVIAISLIVLSFSMSIFNLDDLKPFMSSDWKSMAKGIKSSAFSLLGFEVILIYITLMNQPKDAPKAVVFGVAIPVVLYTAIYIACVGVFSNFALQQITYPAVELAKEMQIPGAFFERFESIFFTIWTMTVFTTTMMAFDCSIYLLMSVFTKTKKKTWVFILSPVIYLLCMFPRNLADFDELSSYISYVGLVVGILFPILIHVAAKLRGVNSDAS</sequence>
<feature type="transmembrane region" description="Helical" evidence="8">
    <location>
        <begin position="45"/>
        <end position="64"/>
    </location>
</feature>
<keyword evidence="6 8" id="KW-1133">Transmembrane helix</keyword>
<evidence type="ECO:0000256" key="5">
    <source>
        <dbReference type="ARBA" id="ARBA00022692"/>
    </source>
</evidence>
<proteinExistence type="inferred from homology"/>
<evidence type="ECO:0000313" key="9">
    <source>
        <dbReference type="EMBL" id="MCY9695838.1"/>
    </source>
</evidence>
<dbReference type="NCBIfam" id="TIGR00912">
    <property type="entry name" value="2A0309"/>
    <property type="match status" value="1"/>
</dbReference>
<dbReference type="Proteomes" id="UP001527099">
    <property type="component" value="Unassembled WGS sequence"/>
</dbReference>
<feature type="transmembrane region" description="Helical" evidence="8">
    <location>
        <begin position="336"/>
        <end position="359"/>
    </location>
</feature>
<keyword evidence="7 8" id="KW-0472">Membrane</keyword>
<comment type="caution">
    <text evidence="9">The sequence shown here is derived from an EMBL/GenBank/DDBJ whole genome shotgun (WGS) entry which is preliminary data.</text>
</comment>
<evidence type="ECO:0000256" key="4">
    <source>
        <dbReference type="ARBA" id="ARBA00022544"/>
    </source>
</evidence>
<dbReference type="RefSeq" id="WP_029193555.1">
    <property type="nucleotide sequence ID" value="NZ_JAMDMW010000133.1"/>
</dbReference>
<protein>
    <submittedName>
        <fullName evidence="9">Spore germination protein</fullName>
    </submittedName>
</protein>
<organism evidence="9 10">
    <name type="scientific">Paenibacillus alginolyticus</name>
    <dbReference type="NCBI Taxonomy" id="59839"/>
    <lineage>
        <taxon>Bacteria</taxon>
        <taxon>Bacillati</taxon>
        <taxon>Bacillota</taxon>
        <taxon>Bacilli</taxon>
        <taxon>Bacillales</taxon>
        <taxon>Paenibacillaceae</taxon>
        <taxon>Paenibacillus</taxon>
    </lineage>
</organism>
<keyword evidence="5 8" id="KW-0812">Transmembrane</keyword>
<keyword evidence="3" id="KW-0813">Transport</keyword>
<feature type="transmembrane region" description="Helical" evidence="8">
    <location>
        <begin position="223"/>
        <end position="249"/>
    </location>
</feature>
<keyword evidence="10" id="KW-1185">Reference proteome</keyword>
<comment type="subcellular location">
    <subcellularLocation>
        <location evidence="1">Membrane</location>
        <topology evidence="1">Multi-pass membrane protein</topology>
    </subcellularLocation>
</comment>
<dbReference type="Gene3D" id="1.20.1740.10">
    <property type="entry name" value="Amino acid/polyamine transporter I"/>
    <property type="match status" value="1"/>
</dbReference>
<dbReference type="EMBL" id="JAMDMX010000080">
    <property type="protein sequence ID" value="MCY9695838.1"/>
    <property type="molecule type" value="Genomic_DNA"/>
</dbReference>
<evidence type="ECO:0000256" key="8">
    <source>
        <dbReference type="SAM" id="Phobius"/>
    </source>
</evidence>
<feature type="transmembrane region" description="Helical" evidence="8">
    <location>
        <begin position="192"/>
        <end position="211"/>
    </location>
</feature>
<feature type="transmembrane region" description="Helical" evidence="8">
    <location>
        <begin position="151"/>
        <end position="172"/>
    </location>
</feature>
<feature type="transmembrane region" description="Helical" evidence="8">
    <location>
        <begin position="122"/>
        <end position="139"/>
    </location>
</feature>
<evidence type="ECO:0000256" key="1">
    <source>
        <dbReference type="ARBA" id="ARBA00004141"/>
    </source>
</evidence>
<feature type="transmembrane region" description="Helical" evidence="8">
    <location>
        <begin position="76"/>
        <end position="102"/>
    </location>
</feature>
<evidence type="ECO:0000256" key="6">
    <source>
        <dbReference type="ARBA" id="ARBA00022989"/>
    </source>
</evidence>
<dbReference type="Pfam" id="PF03845">
    <property type="entry name" value="Spore_permease"/>
    <property type="match status" value="1"/>
</dbReference>
<accession>A0ABT4GII5</accession>
<comment type="similarity">
    <text evidence="2">Belongs to the amino acid-polyamine-organocation (APC) superfamily. Spore germination protein (SGP) (TC 2.A.3.9) family.</text>
</comment>
<dbReference type="PANTHER" id="PTHR34975">
    <property type="entry name" value="SPORE GERMINATION PROTEIN A2"/>
    <property type="match status" value="1"/>
</dbReference>
<feature type="transmembrane region" description="Helical" evidence="8">
    <location>
        <begin position="276"/>
        <end position="300"/>
    </location>
</feature>
<reference evidence="9 10" key="1">
    <citation type="submission" date="2022-05" db="EMBL/GenBank/DDBJ databases">
        <title>Genome Sequencing of Bee-Associated Microbes.</title>
        <authorList>
            <person name="Dunlap C."/>
        </authorList>
    </citation>
    <scope>NUCLEOTIDE SEQUENCE [LARGE SCALE GENOMIC DNA]</scope>
    <source>
        <strain evidence="9 10">NRRL B-14421</strain>
    </source>
</reference>
<feature type="transmembrane region" description="Helical" evidence="8">
    <location>
        <begin position="12"/>
        <end position="33"/>
    </location>
</feature>
<feature type="transmembrane region" description="Helical" evidence="8">
    <location>
        <begin position="312"/>
        <end position="330"/>
    </location>
</feature>
<evidence type="ECO:0000313" key="10">
    <source>
        <dbReference type="Proteomes" id="UP001527099"/>
    </source>
</evidence>
<gene>
    <name evidence="9" type="ORF">M5X19_23445</name>
</gene>
<keyword evidence="4" id="KW-0309">Germination</keyword>
<dbReference type="PANTHER" id="PTHR34975:SF2">
    <property type="entry name" value="SPORE GERMINATION PROTEIN A2"/>
    <property type="match status" value="1"/>
</dbReference>
<evidence type="ECO:0000256" key="3">
    <source>
        <dbReference type="ARBA" id="ARBA00022448"/>
    </source>
</evidence>
<evidence type="ECO:0000256" key="7">
    <source>
        <dbReference type="ARBA" id="ARBA00023136"/>
    </source>
</evidence>
<dbReference type="InterPro" id="IPR004761">
    <property type="entry name" value="Spore_GerAB"/>
</dbReference>